<feature type="region of interest" description="Disordered" evidence="1">
    <location>
        <begin position="20"/>
        <end position="63"/>
    </location>
</feature>
<name>A0ABT5BK74_9BACT</name>
<organism evidence="2 3">
    <name type="scientific">Nannocystis radixulma</name>
    <dbReference type="NCBI Taxonomy" id="2995305"/>
    <lineage>
        <taxon>Bacteria</taxon>
        <taxon>Pseudomonadati</taxon>
        <taxon>Myxococcota</taxon>
        <taxon>Polyangia</taxon>
        <taxon>Nannocystales</taxon>
        <taxon>Nannocystaceae</taxon>
        <taxon>Nannocystis</taxon>
    </lineage>
</organism>
<sequence>MGAGYLVWAAIVAGACGDEGTGSSGGTEGTSGVTTSTTEPGSTSLESTNDAVEPTTEMGASSGDTGDEDACAAFCAAVVACDPTVMVAECIAAFCGNEGETPACVAATDASYMCFASMNCDDILAVLNEEDPGPCSEALAQEVEICTGQNACDYEGNGAVDGSACRVDFECIGEPPQAIVCDTETCTCIEDGSTTGACASEGICAKWTDLDSFQVLVELAATCCSFGPAA</sequence>
<proteinExistence type="predicted"/>
<keyword evidence="3" id="KW-1185">Reference proteome</keyword>
<feature type="compositionally biased region" description="Low complexity" evidence="1">
    <location>
        <begin position="30"/>
        <end position="48"/>
    </location>
</feature>
<evidence type="ECO:0000256" key="1">
    <source>
        <dbReference type="SAM" id="MobiDB-lite"/>
    </source>
</evidence>
<evidence type="ECO:0000313" key="2">
    <source>
        <dbReference type="EMBL" id="MDC0674551.1"/>
    </source>
</evidence>
<accession>A0ABT5BK74</accession>
<feature type="compositionally biased region" description="Gly residues" evidence="1">
    <location>
        <begin position="20"/>
        <end position="29"/>
    </location>
</feature>
<evidence type="ECO:0000313" key="3">
    <source>
        <dbReference type="Proteomes" id="UP001217838"/>
    </source>
</evidence>
<protein>
    <submittedName>
        <fullName evidence="2">Uncharacterized protein</fullName>
    </submittedName>
</protein>
<reference evidence="2 3" key="1">
    <citation type="submission" date="2022-11" db="EMBL/GenBank/DDBJ databases">
        <title>Minimal conservation of predation-associated metabolite biosynthetic gene clusters underscores biosynthetic potential of Myxococcota including descriptions for ten novel species: Archangium lansinium sp. nov., Myxococcus landrumus sp. nov., Nannocystis bai.</title>
        <authorList>
            <person name="Ahearne A."/>
            <person name="Stevens C."/>
            <person name="Dowd S."/>
        </authorList>
    </citation>
    <scope>NUCLEOTIDE SEQUENCE [LARGE SCALE GENOMIC DNA]</scope>
    <source>
        <strain evidence="2 3">NCELM</strain>
    </source>
</reference>
<gene>
    <name evidence="2" type="ORF">POL58_42785</name>
</gene>
<dbReference type="EMBL" id="JAQNDN010000024">
    <property type="protein sequence ID" value="MDC0674551.1"/>
    <property type="molecule type" value="Genomic_DNA"/>
</dbReference>
<comment type="caution">
    <text evidence="2">The sequence shown here is derived from an EMBL/GenBank/DDBJ whole genome shotgun (WGS) entry which is preliminary data.</text>
</comment>
<dbReference type="Proteomes" id="UP001217838">
    <property type="component" value="Unassembled WGS sequence"/>
</dbReference>
<dbReference type="RefSeq" id="WP_272008900.1">
    <property type="nucleotide sequence ID" value="NZ_JAQNDN010000024.1"/>
</dbReference>